<proteinExistence type="predicted"/>
<gene>
    <name evidence="1" type="ORF">L6164_026904</name>
</gene>
<dbReference type="Proteomes" id="UP000828941">
    <property type="component" value="Chromosome 11"/>
</dbReference>
<reference evidence="1 2" key="1">
    <citation type="journal article" date="2022" name="DNA Res.">
        <title>Chromosomal-level genome assembly of the orchid tree Bauhinia variegata (Leguminosae; Cercidoideae) supports the allotetraploid origin hypothesis of Bauhinia.</title>
        <authorList>
            <person name="Zhong Y."/>
            <person name="Chen Y."/>
            <person name="Zheng D."/>
            <person name="Pang J."/>
            <person name="Liu Y."/>
            <person name="Luo S."/>
            <person name="Meng S."/>
            <person name="Qian L."/>
            <person name="Wei D."/>
            <person name="Dai S."/>
            <person name="Zhou R."/>
        </authorList>
    </citation>
    <scope>NUCLEOTIDE SEQUENCE [LARGE SCALE GENOMIC DNA]</scope>
    <source>
        <strain evidence="1">BV-YZ2020</strain>
    </source>
</reference>
<comment type="caution">
    <text evidence="1">The sequence shown here is derived from an EMBL/GenBank/DDBJ whole genome shotgun (WGS) entry which is preliminary data.</text>
</comment>
<protein>
    <submittedName>
        <fullName evidence="1">Uncharacterized protein</fullName>
    </submittedName>
</protein>
<evidence type="ECO:0000313" key="2">
    <source>
        <dbReference type="Proteomes" id="UP000828941"/>
    </source>
</evidence>
<dbReference type="EMBL" id="CM039436">
    <property type="protein sequence ID" value="KAI4313961.1"/>
    <property type="molecule type" value="Genomic_DNA"/>
</dbReference>
<organism evidence="1 2">
    <name type="scientific">Bauhinia variegata</name>
    <name type="common">Purple orchid tree</name>
    <name type="synonym">Phanera variegata</name>
    <dbReference type="NCBI Taxonomy" id="167791"/>
    <lineage>
        <taxon>Eukaryota</taxon>
        <taxon>Viridiplantae</taxon>
        <taxon>Streptophyta</taxon>
        <taxon>Embryophyta</taxon>
        <taxon>Tracheophyta</taxon>
        <taxon>Spermatophyta</taxon>
        <taxon>Magnoliopsida</taxon>
        <taxon>eudicotyledons</taxon>
        <taxon>Gunneridae</taxon>
        <taxon>Pentapetalae</taxon>
        <taxon>rosids</taxon>
        <taxon>fabids</taxon>
        <taxon>Fabales</taxon>
        <taxon>Fabaceae</taxon>
        <taxon>Cercidoideae</taxon>
        <taxon>Cercideae</taxon>
        <taxon>Bauhiniinae</taxon>
        <taxon>Bauhinia</taxon>
    </lineage>
</organism>
<name>A0ACB9LRM0_BAUVA</name>
<evidence type="ECO:0000313" key="1">
    <source>
        <dbReference type="EMBL" id="KAI4313961.1"/>
    </source>
</evidence>
<accession>A0ACB9LRM0</accession>
<sequence length="161" mass="18268">MAAQCNFLRPRKPFQTRNPLFSSTHFISSLGSSVYPSSSALSLKSSTSRWGRIVSAVVSEEKAIGSSFSAAEVFKLTYLEGNSWLWNVSGITYWLIQFWLVTWILEFPGYMMQLRNLMIFLKLIVYNITEGLDDHCHLKTLKPLSEKAPNLKVIATPNTKE</sequence>
<keyword evidence="2" id="KW-1185">Reference proteome</keyword>